<reference evidence="1 2" key="1">
    <citation type="submission" date="2017-07" db="EMBL/GenBank/DDBJ databases">
        <title>Leptospira spp. isolated from tropical soils.</title>
        <authorList>
            <person name="Thibeaux R."/>
            <person name="Iraola G."/>
            <person name="Ferres I."/>
            <person name="Bierque E."/>
            <person name="Girault D."/>
            <person name="Soupe-Gilbert M.-E."/>
            <person name="Picardeau M."/>
            <person name="Goarant C."/>
        </authorList>
    </citation>
    <scope>NUCLEOTIDE SEQUENCE [LARGE SCALE GENOMIC DNA]</scope>
    <source>
        <strain evidence="1 2">JW2-C-B1</strain>
    </source>
</reference>
<protein>
    <submittedName>
        <fullName evidence="1">Uncharacterized protein</fullName>
    </submittedName>
</protein>
<gene>
    <name evidence="1" type="ORF">CH378_14535</name>
</gene>
<evidence type="ECO:0000313" key="2">
    <source>
        <dbReference type="Proteomes" id="UP000231919"/>
    </source>
</evidence>
<keyword evidence="2" id="KW-1185">Reference proteome</keyword>
<dbReference type="Proteomes" id="UP000231919">
    <property type="component" value="Unassembled WGS sequence"/>
</dbReference>
<organism evidence="1 2">
    <name type="scientific">Leptospira kmetyi</name>
    <dbReference type="NCBI Taxonomy" id="408139"/>
    <lineage>
        <taxon>Bacteria</taxon>
        <taxon>Pseudomonadati</taxon>
        <taxon>Spirochaetota</taxon>
        <taxon>Spirochaetia</taxon>
        <taxon>Leptospirales</taxon>
        <taxon>Leptospiraceae</taxon>
        <taxon>Leptospira</taxon>
    </lineage>
</organism>
<sequence>MDTHSRIQFILSNILIVKTKQKKIPLPVIFYKVAGEEEGYVYAEILNFGILGYGQNVNEAKEDVVELLDSMIVDSIQSKQEFVITPSENEKWELFKSNIKSEDLHRFVFREDVFSEDIQKEKFAPVIEPNKQKDAQFDFAFAS</sequence>
<dbReference type="EMBL" id="NPDP01000027">
    <property type="protein sequence ID" value="PJZ29100.1"/>
    <property type="molecule type" value="Genomic_DNA"/>
</dbReference>
<name>A0ABX4N723_9LEPT</name>
<proteinExistence type="predicted"/>
<evidence type="ECO:0000313" key="1">
    <source>
        <dbReference type="EMBL" id="PJZ29100.1"/>
    </source>
</evidence>
<dbReference type="RefSeq" id="WP_100738867.1">
    <property type="nucleotide sequence ID" value="NZ_NPDO01000015.1"/>
</dbReference>
<accession>A0ABX4N723</accession>
<comment type="caution">
    <text evidence="1">The sequence shown here is derived from an EMBL/GenBank/DDBJ whole genome shotgun (WGS) entry which is preliminary data.</text>
</comment>